<comment type="caution">
    <text evidence="3">The sequence shown here is derived from an EMBL/GenBank/DDBJ whole genome shotgun (WGS) entry which is preliminary data.</text>
</comment>
<organism evidence="3 4">
    <name type="scientific">Perkinsus chesapeaki</name>
    <name type="common">Clam parasite</name>
    <name type="synonym">Perkinsus andrewsi</name>
    <dbReference type="NCBI Taxonomy" id="330153"/>
    <lineage>
        <taxon>Eukaryota</taxon>
        <taxon>Sar</taxon>
        <taxon>Alveolata</taxon>
        <taxon>Perkinsozoa</taxon>
        <taxon>Perkinsea</taxon>
        <taxon>Perkinsida</taxon>
        <taxon>Perkinsidae</taxon>
        <taxon>Perkinsus</taxon>
    </lineage>
</organism>
<keyword evidence="2" id="KW-1133">Transmembrane helix</keyword>
<feature type="transmembrane region" description="Helical" evidence="2">
    <location>
        <begin position="57"/>
        <end position="81"/>
    </location>
</feature>
<keyword evidence="2" id="KW-0472">Membrane</keyword>
<proteinExistence type="predicted"/>
<feature type="transmembrane region" description="Helical" evidence="2">
    <location>
        <begin position="93"/>
        <end position="112"/>
    </location>
</feature>
<protein>
    <submittedName>
        <fullName evidence="3">Uncharacterized protein</fullName>
    </submittedName>
</protein>
<dbReference type="AlphaFoldDB" id="A0A7J6N1F9"/>
<keyword evidence="2" id="KW-0812">Transmembrane</keyword>
<dbReference type="Proteomes" id="UP000591131">
    <property type="component" value="Unassembled WGS sequence"/>
</dbReference>
<feature type="transmembrane region" description="Helical" evidence="2">
    <location>
        <begin position="187"/>
        <end position="207"/>
    </location>
</feature>
<accession>A0A7J6N1F9</accession>
<keyword evidence="4" id="KW-1185">Reference proteome</keyword>
<dbReference type="OrthoDB" id="415121at2759"/>
<feature type="region of interest" description="Disordered" evidence="1">
    <location>
        <begin position="243"/>
        <end position="267"/>
    </location>
</feature>
<name>A0A7J6N1F9_PERCH</name>
<reference evidence="3 4" key="1">
    <citation type="submission" date="2020-04" db="EMBL/GenBank/DDBJ databases">
        <title>Perkinsus chesapeaki whole genome sequence.</title>
        <authorList>
            <person name="Bogema D.R."/>
        </authorList>
    </citation>
    <scope>NUCLEOTIDE SEQUENCE [LARGE SCALE GENOMIC DNA]</scope>
    <source>
        <strain evidence="3">ATCC PRA-425</strain>
    </source>
</reference>
<evidence type="ECO:0000313" key="3">
    <source>
        <dbReference type="EMBL" id="KAF4676911.1"/>
    </source>
</evidence>
<evidence type="ECO:0000313" key="4">
    <source>
        <dbReference type="Proteomes" id="UP000591131"/>
    </source>
</evidence>
<feature type="transmembrane region" description="Helical" evidence="2">
    <location>
        <begin position="18"/>
        <end position="36"/>
    </location>
</feature>
<gene>
    <name evidence="3" type="ORF">FOL47_004390</name>
</gene>
<feature type="compositionally biased region" description="Acidic residues" evidence="1">
    <location>
        <begin position="253"/>
        <end position="267"/>
    </location>
</feature>
<sequence>MIRTFNAGTCFCASLRTGMFICILVILITGLIDLMWRCRIYFHENAILYPIVKVIMFDFAPIVLYILIGLNFLIGCATIVTDSGNAKYQLSKVWLICLVLTCIWWMVVGADLPTKLRQLRQQFGLSGALGKAQEHPSRVGKLLRGKRRSTVLQSAAFVADHTVVSVMSETLPEPLGELLWLSMHSPIVLLIFGILPSLIVSSTIVYVGSYAHVVSRGGDGTECVSGERIDRFYEVLAEDEILDASESQLPVDSPDEYPTSEDYPEEI</sequence>
<evidence type="ECO:0000256" key="2">
    <source>
        <dbReference type="SAM" id="Phobius"/>
    </source>
</evidence>
<evidence type="ECO:0000256" key="1">
    <source>
        <dbReference type="SAM" id="MobiDB-lite"/>
    </source>
</evidence>
<dbReference type="EMBL" id="JAAPAO010000025">
    <property type="protein sequence ID" value="KAF4676911.1"/>
    <property type="molecule type" value="Genomic_DNA"/>
</dbReference>